<dbReference type="OrthoDB" id="2472181at2"/>
<dbReference type="SUPFAM" id="SSF53335">
    <property type="entry name" value="S-adenosyl-L-methionine-dependent methyltransferases"/>
    <property type="match status" value="1"/>
</dbReference>
<evidence type="ECO:0000256" key="7">
    <source>
        <dbReference type="ARBA" id="ARBA00022598"/>
    </source>
</evidence>
<dbReference type="SUPFAM" id="SSF47336">
    <property type="entry name" value="ACP-like"/>
    <property type="match status" value="1"/>
</dbReference>
<dbReference type="Gene3D" id="1.10.10.1830">
    <property type="entry name" value="Non-ribosomal peptide synthase, adenylation domain"/>
    <property type="match status" value="1"/>
</dbReference>
<dbReference type="Gene3D" id="3.30.559.10">
    <property type="entry name" value="Chloramphenicol acetyltransferase-like domain"/>
    <property type="match status" value="1"/>
</dbReference>
<dbReference type="CDD" id="cd19535">
    <property type="entry name" value="Cyc_NRPS"/>
    <property type="match status" value="1"/>
</dbReference>
<evidence type="ECO:0000256" key="8">
    <source>
        <dbReference type="ARBA" id="ARBA00033440"/>
    </source>
</evidence>
<proteinExistence type="inferred from homology"/>
<dbReference type="GO" id="GO:0000036">
    <property type="term" value="F:acyl carrier activity"/>
    <property type="evidence" value="ECO:0007669"/>
    <property type="project" value="TreeGrafter"/>
</dbReference>
<keyword evidence="11" id="KW-1185">Reference proteome</keyword>
<dbReference type="PROSITE" id="PS50075">
    <property type="entry name" value="CARRIER"/>
    <property type="match status" value="1"/>
</dbReference>
<dbReference type="InterPro" id="IPR041464">
    <property type="entry name" value="TubC_N"/>
</dbReference>
<dbReference type="InterPro" id="IPR029058">
    <property type="entry name" value="AB_hydrolase_fold"/>
</dbReference>
<dbReference type="CDD" id="cd12114">
    <property type="entry name" value="A_NRPS_TlmIV_like"/>
    <property type="match status" value="1"/>
</dbReference>
<dbReference type="InterPro" id="IPR044894">
    <property type="entry name" value="TubC_N_sf"/>
</dbReference>
<dbReference type="NCBIfam" id="TIGR01733">
    <property type="entry name" value="AA-adenyl-dom"/>
    <property type="match status" value="1"/>
</dbReference>
<evidence type="ECO:0000256" key="2">
    <source>
        <dbReference type="ARBA" id="ARBA00005102"/>
    </source>
</evidence>
<dbReference type="Pfam" id="PF00501">
    <property type="entry name" value="AMP-binding"/>
    <property type="match status" value="1"/>
</dbReference>
<evidence type="ECO:0000256" key="6">
    <source>
        <dbReference type="ARBA" id="ARBA00022553"/>
    </source>
</evidence>
<dbReference type="Gene3D" id="3.40.50.980">
    <property type="match status" value="2"/>
</dbReference>
<dbReference type="FunFam" id="1.10.1200.10:FF:000016">
    <property type="entry name" value="Non-ribosomal peptide synthase"/>
    <property type="match status" value="1"/>
</dbReference>
<dbReference type="SUPFAM" id="SSF53474">
    <property type="entry name" value="alpha/beta-Hydrolases"/>
    <property type="match status" value="1"/>
</dbReference>
<dbReference type="PANTHER" id="PTHR45527">
    <property type="entry name" value="NONRIBOSOMAL PEPTIDE SYNTHETASE"/>
    <property type="match status" value="1"/>
</dbReference>
<dbReference type="GO" id="GO:0043041">
    <property type="term" value="P:amino acid activation for nonribosomal peptide biosynthetic process"/>
    <property type="evidence" value="ECO:0007669"/>
    <property type="project" value="TreeGrafter"/>
</dbReference>
<dbReference type="InterPro" id="IPR029063">
    <property type="entry name" value="SAM-dependent_MTases_sf"/>
</dbReference>
<evidence type="ECO:0000256" key="4">
    <source>
        <dbReference type="ARBA" id="ARBA00016743"/>
    </source>
</evidence>
<dbReference type="FunFam" id="3.30.559.10:FF:000023">
    <property type="entry name" value="Non-ribosomal peptide synthetase"/>
    <property type="match status" value="1"/>
</dbReference>
<evidence type="ECO:0000256" key="3">
    <source>
        <dbReference type="ARBA" id="ARBA00007380"/>
    </source>
</evidence>
<dbReference type="InterPro" id="IPR057737">
    <property type="entry name" value="Condensation_MtbB-like"/>
</dbReference>
<dbReference type="Pfam" id="PF08242">
    <property type="entry name" value="Methyltransf_12"/>
    <property type="match status" value="1"/>
</dbReference>
<gene>
    <name evidence="10" type="ORF">EV193_101908</name>
</gene>
<dbReference type="RefSeq" id="WP_130342623.1">
    <property type="nucleotide sequence ID" value="NZ_SGWQ01000001.1"/>
</dbReference>
<dbReference type="PROSITE" id="PS00012">
    <property type="entry name" value="PHOSPHOPANTETHEINE"/>
    <property type="match status" value="1"/>
</dbReference>
<dbReference type="InterPro" id="IPR036736">
    <property type="entry name" value="ACP-like_sf"/>
</dbReference>
<dbReference type="Pfam" id="PF00975">
    <property type="entry name" value="Thioesterase"/>
    <property type="match status" value="1"/>
</dbReference>
<name>A0A4Q7L6S4_9PSEU</name>
<dbReference type="InterPro" id="IPR045851">
    <property type="entry name" value="AMP-bd_C_sf"/>
</dbReference>
<sequence>MSTSSPEIPRLIAELDGIGVRLWTEDGQLRFRAPKGVMTPERVAELRARKAAILNHLAAIEAEPTVRPAPEERHDPFPLTDIQSAYLLGRNDGFDYGGVACHGYLELGVSTVDTERLDAAWWALIQRHDMLRAVIHPDGYQQVLPEVERRPLRVTDLRGQDADSSLAEIRADLAHRVYPADAWPLYELAVTRTDDGDLLHLSIDLLIADYQSVQLLLRELDTLYRDPAHELPALELTFRDYVRAHRARTQPGAQGGYERDREYWLGRVDELPPAPELPLADRVLDDGTHRENTGKARFTRHQVTLDPARWERLRQRAAEAGVTASAAVLAAYAEVIGAWSRTPRFTLNLTVLNREPLHPGVDRLVGDFTSVNLLAVDQSPNDSTADFTARARDVHGQLLTDLDHRAFSGVEVLRELARRRGRTEALMPVVYTSTIGAAEAAAPDGLLAGQPIGGLSQTPQVWIDCQAMEWQGALLVNWDVRDGVFPSGMIAEAFAAFEGLLLSLSEGESWTAAHPVALPAVELRDTTAPLPDGLLHDAVVAAAEAAPTRPAVVTEDRTVSYRELIDSANAVAAALREREVAAGELVAVALPKSPEQIAAVLGVLLAGGAYLPIDPDAPPVRRDTILADAAVRTVITTGGTWPETVVPLDIGALPASAPVEPMAVAPDGPAYAIYTSGSTGTPKGVLISHRAALNTVRDINSRYGVNRSDRVLGLAELGFDLSVYDIFGLLAVGGCVVLPDPERTADPSHWADLIAENGVSIWNSVPTQLQMLQDFLATSPGVELFTLRLGLLSGDWIPVALPTAIRAQVPLMQMVGLGGATEASIWSIHHDIGEIPEAWHSIPYGAPLTNQTWHVLDDALRTRPDWVAGELYIGGAGLAIGYLGDEERTAQRFPTHPSTGERLYRTGDYGRRLPNGEIEFLGRIDDQVKIRGHRIELAEVESALAAHPAVASAVALVDGDKPMRRRIVAFARAAGRPAGDADGDGVASAVRAAAATTAARGLDVPADDLVTFVRAADEVALLAMAATLRGAGLFADQAHSFDDIASATGAATRHHRLLRRWLNALTTAGMLRTDGDQYRDLGDSAPLREKLAELEDTVQRQAYGWELVQYLRGCAEHLPELLRDEQSPLELLFPGQNLDTAQAAFRDNPVNQHLNRVLAESVRAIAAERGSLRVLEIGAGVAGTSSALIPALAGYDVDYLFTDVTQFFLSEARQTFAEYPWVSYGIYDLNADPLVQGYLPNSFDVIVSGNALHLAKNAPEALERLRSLLAPGGWLAFIEGTGENLPLMVSMEFQGELSGFTDLRHTTDQTLLTDEQWRHLLEDAGASIEVGVDATDAEVSLGRQHVFLARFKLDRQPVTVAEITAHAASRLPEYMLPAHLQLVDEFPLSANGKLDRPRLRALLPKRGEERSRPAVAPTDELERRLVAIWSDVLGHPNLGRDDDFFAVGGDSLLLARLIGQLLEREPTAEGIDFGLLLGQVLRRPTVAALAAYLRTVPGASEAVEQSPLVTLAEGSGPAMVLVHEGTGTLAPYRHLIGALSERPVRLLGIEARRPEHYLGIDTDELIKRLAEDYARRLLDAGVDTVHLVGYCLGGFLATEIARVLTEAGAQVASLTAVSSYRVPYEVEDDLAADYAFARILGADLAAVGFPTDEAEFRSAMRAVLAKTPGRVPDGALGELDGEFAELAAAFRKLAKQPHDERLEAIVASLPAGRFPVDGEYLRTSYRMFRHNLSALARYAPEPYVGPVTLLRDSGHARLLPTRDDESTTFWQRLCVDEPSIVDIQGDHFSCLAPPHVDTVGTILTQEPK</sequence>
<dbReference type="PANTHER" id="PTHR45527:SF10">
    <property type="entry name" value="PYOCHELIN SYNTHASE PCHF"/>
    <property type="match status" value="1"/>
</dbReference>
<dbReference type="EMBL" id="SGWQ01000001">
    <property type="protein sequence ID" value="RZS45024.1"/>
    <property type="molecule type" value="Genomic_DNA"/>
</dbReference>
<dbReference type="Pfam" id="PF00550">
    <property type="entry name" value="PP-binding"/>
    <property type="match status" value="1"/>
</dbReference>
<dbReference type="InterPro" id="IPR000873">
    <property type="entry name" value="AMP-dep_synth/lig_dom"/>
</dbReference>
<comment type="similarity">
    <text evidence="3">Belongs to the ATP-dependent AMP-binding enzyme family. MbtB subfamily.</text>
</comment>
<dbReference type="FunFam" id="3.40.50.12780:FF:000012">
    <property type="entry name" value="Non-ribosomal peptide synthetase"/>
    <property type="match status" value="1"/>
</dbReference>
<dbReference type="CDD" id="cd02440">
    <property type="entry name" value="AdoMet_MTases"/>
    <property type="match status" value="1"/>
</dbReference>
<dbReference type="GO" id="GO:0016874">
    <property type="term" value="F:ligase activity"/>
    <property type="evidence" value="ECO:0007669"/>
    <property type="project" value="UniProtKB-KW"/>
</dbReference>
<organism evidence="10 11">
    <name type="scientific">Herbihabitans rhizosphaerae</name>
    <dbReference type="NCBI Taxonomy" id="1872711"/>
    <lineage>
        <taxon>Bacteria</taxon>
        <taxon>Bacillati</taxon>
        <taxon>Actinomycetota</taxon>
        <taxon>Actinomycetes</taxon>
        <taxon>Pseudonocardiales</taxon>
        <taxon>Pseudonocardiaceae</taxon>
        <taxon>Herbihabitans</taxon>
    </lineage>
</organism>
<comment type="cofactor">
    <cofactor evidence="1">
        <name>pantetheine 4'-phosphate</name>
        <dbReference type="ChEBI" id="CHEBI:47942"/>
    </cofactor>
</comment>
<dbReference type="Pfam" id="PF00668">
    <property type="entry name" value="Condensation"/>
    <property type="match status" value="1"/>
</dbReference>
<dbReference type="Gene3D" id="3.40.50.150">
    <property type="entry name" value="Vaccinia Virus protein VP39"/>
    <property type="match status" value="1"/>
</dbReference>
<feature type="domain" description="Carrier" evidence="9">
    <location>
        <begin position="1416"/>
        <end position="1497"/>
    </location>
</feature>
<dbReference type="GO" id="GO:0031177">
    <property type="term" value="F:phosphopantetheine binding"/>
    <property type="evidence" value="ECO:0007669"/>
    <property type="project" value="TreeGrafter"/>
</dbReference>
<dbReference type="InterPro" id="IPR009081">
    <property type="entry name" value="PP-bd_ACP"/>
</dbReference>
<dbReference type="InterPro" id="IPR023213">
    <property type="entry name" value="CAT-like_dom_sf"/>
</dbReference>
<keyword evidence="7" id="KW-0436">Ligase</keyword>
<protein>
    <recommendedName>
        <fullName evidence="4">Phenyloxazoline synthase MbtB</fullName>
    </recommendedName>
    <alternativeName>
        <fullName evidence="8">Mycobactin synthetase protein B</fullName>
    </alternativeName>
</protein>
<evidence type="ECO:0000313" key="11">
    <source>
        <dbReference type="Proteomes" id="UP000294257"/>
    </source>
</evidence>
<comment type="pathway">
    <text evidence="2">Siderophore biosynthesis; mycobactin biosynthesis.</text>
</comment>
<dbReference type="Gene3D" id="2.30.38.10">
    <property type="entry name" value="Luciferase, Domain 3"/>
    <property type="match status" value="1"/>
</dbReference>
<evidence type="ECO:0000259" key="9">
    <source>
        <dbReference type="PROSITE" id="PS50075"/>
    </source>
</evidence>
<dbReference type="SUPFAM" id="SSF52777">
    <property type="entry name" value="CoA-dependent acyltransferases"/>
    <property type="match status" value="2"/>
</dbReference>
<dbReference type="Gene3D" id="1.10.1200.10">
    <property type="entry name" value="ACP-like"/>
    <property type="match status" value="1"/>
</dbReference>
<comment type="caution">
    <text evidence="10">The sequence shown here is derived from an EMBL/GenBank/DDBJ whole genome shotgun (WGS) entry which is preliminary data.</text>
</comment>
<dbReference type="Proteomes" id="UP000294257">
    <property type="component" value="Unassembled WGS sequence"/>
</dbReference>
<dbReference type="Gene3D" id="3.30.300.30">
    <property type="match status" value="1"/>
</dbReference>
<keyword evidence="6" id="KW-0597">Phosphoprotein</keyword>
<dbReference type="GO" id="GO:0005737">
    <property type="term" value="C:cytoplasm"/>
    <property type="evidence" value="ECO:0007669"/>
    <property type="project" value="TreeGrafter"/>
</dbReference>
<dbReference type="Pfam" id="PF18563">
    <property type="entry name" value="TubC_N"/>
    <property type="match status" value="1"/>
</dbReference>
<dbReference type="Gene3D" id="3.30.559.30">
    <property type="entry name" value="Nonribosomal peptide synthetase, condensation domain"/>
    <property type="match status" value="1"/>
</dbReference>
<dbReference type="InterPro" id="IPR013217">
    <property type="entry name" value="Methyltransf_12"/>
</dbReference>
<dbReference type="InterPro" id="IPR001031">
    <property type="entry name" value="Thioesterase"/>
</dbReference>
<dbReference type="FunFam" id="3.30.559.30:FF:000006">
    <property type="entry name" value="Yersiniabactin polyketide/non-ribosomal peptide synthetase"/>
    <property type="match status" value="1"/>
</dbReference>
<evidence type="ECO:0000256" key="5">
    <source>
        <dbReference type="ARBA" id="ARBA00022450"/>
    </source>
</evidence>
<evidence type="ECO:0000313" key="10">
    <source>
        <dbReference type="EMBL" id="RZS45024.1"/>
    </source>
</evidence>
<dbReference type="Gene3D" id="3.40.50.1820">
    <property type="entry name" value="alpha/beta hydrolase"/>
    <property type="match status" value="1"/>
</dbReference>
<accession>A0A4Q7L6S4</accession>
<dbReference type="InterPro" id="IPR001242">
    <property type="entry name" value="Condensation_dom"/>
</dbReference>
<evidence type="ECO:0000256" key="1">
    <source>
        <dbReference type="ARBA" id="ARBA00001957"/>
    </source>
</evidence>
<dbReference type="InterPro" id="IPR010071">
    <property type="entry name" value="AA_adenyl_dom"/>
</dbReference>
<keyword evidence="5" id="KW-0596">Phosphopantetheine</keyword>
<dbReference type="InterPro" id="IPR006162">
    <property type="entry name" value="Ppantetheine_attach_site"/>
</dbReference>
<reference evidence="10 11" key="1">
    <citation type="submission" date="2019-02" db="EMBL/GenBank/DDBJ databases">
        <title>Genomic Encyclopedia of Type Strains, Phase IV (KMG-IV): sequencing the most valuable type-strain genomes for metagenomic binning, comparative biology and taxonomic classification.</title>
        <authorList>
            <person name="Goeker M."/>
        </authorList>
    </citation>
    <scope>NUCLEOTIDE SEQUENCE [LARGE SCALE GENOMIC DNA]</scope>
    <source>
        <strain evidence="10 11">DSM 101727</strain>
    </source>
</reference>
<dbReference type="GO" id="GO:0009403">
    <property type="term" value="P:toxin biosynthetic process"/>
    <property type="evidence" value="ECO:0007669"/>
    <property type="project" value="UniProtKB-ARBA"/>
</dbReference>
<dbReference type="SUPFAM" id="SSF56801">
    <property type="entry name" value="Acetyl-CoA synthetase-like"/>
    <property type="match status" value="1"/>
</dbReference>